<gene>
    <name evidence="2" type="ORF">OLC1_LOCUS14138</name>
</gene>
<feature type="compositionally biased region" description="Basic residues" evidence="1">
    <location>
        <begin position="23"/>
        <end position="32"/>
    </location>
</feature>
<accession>A0AAV1DCT2</accession>
<feature type="region of interest" description="Disordered" evidence="1">
    <location>
        <begin position="1"/>
        <end position="110"/>
    </location>
</feature>
<dbReference type="EMBL" id="OX459122">
    <property type="protein sequence ID" value="CAI9105443.1"/>
    <property type="molecule type" value="Genomic_DNA"/>
</dbReference>
<feature type="compositionally biased region" description="Basic and acidic residues" evidence="1">
    <location>
        <begin position="91"/>
        <end position="102"/>
    </location>
</feature>
<evidence type="ECO:0000256" key="1">
    <source>
        <dbReference type="SAM" id="MobiDB-lite"/>
    </source>
</evidence>
<proteinExistence type="predicted"/>
<evidence type="ECO:0000313" key="2">
    <source>
        <dbReference type="EMBL" id="CAI9105443.1"/>
    </source>
</evidence>
<reference evidence="2" key="1">
    <citation type="submission" date="2023-03" db="EMBL/GenBank/DDBJ databases">
        <authorList>
            <person name="Julca I."/>
        </authorList>
    </citation>
    <scope>NUCLEOTIDE SEQUENCE</scope>
</reference>
<protein>
    <submittedName>
        <fullName evidence="2">OLC1v1004368C1</fullName>
    </submittedName>
</protein>
<sequence>MAGRRCNSRSRATAMKEELQHNHTVKNSKRRTMQLQHGWPMKKPPTARTARQQDNKTARTAVAAQAHNNDSKGAQSHKGAQRCGHTKKKFGGREKKNLEVRPQRKPSLIP</sequence>
<evidence type="ECO:0000313" key="3">
    <source>
        <dbReference type="Proteomes" id="UP001161247"/>
    </source>
</evidence>
<name>A0AAV1DCT2_OLDCO</name>
<organism evidence="2 3">
    <name type="scientific">Oldenlandia corymbosa var. corymbosa</name>
    <dbReference type="NCBI Taxonomy" id="529605"/>
    <lineage>
        <taxon>Eukaryota</taxon>
        <taxon>Viridiplantae</taxon>
        <taxon>Streptophyta</taxon>
        <taxon>Embryophyta</taxon>
        <taxon>Tracheophyta</taxon>
        <taxon>Spermatophyta</taxon>
        <taxon>Magnoliopsida</taxon>
        <taxon>eudicotyledons</taxon>
        <taxon>Gunneridae</taxon>
        <taxon>Pentapetalae</taxon>
        <taxon>asterids</taxon>
        <taxon>lamiids</taxon>
        <taxon>Gentianales</taxon>
        <taxon>Rubiaceae</taxon>
        <taxon>Rubioideae</taxon>
        <taxon>Spermacoceae</taxon>
        <taxon>Hedyotis-Oldenlandia complex</taxon>
        <taxon>Oldenlandia</taxon>
    </lineage>
</organism>
<keyword evidence="3" id="KW-1185">Reference proteome</keyword>
<dbReference type="AlphaFoldDB" id="A0AAV1DCT2"/>
<dbReference type="Proteomes" id="UP001161247">
    <property type="component" value="Chromosome 5"/>
</dbReference>